<dbReference type="EMBL" id="BAAAZN010000005">
    <property type="protein sequence ID" value="GAA3542993.1"/>
    <property type="molecule type" value="Genomic_DNA"/>
</dbReference>
<evidence type="ECO:0000256" key="1">
    <source>
        <dbReference type="ARBA" id="ARBA00004651"/>
    </source>
</evidence>
<dbReference type="PROSITE" id="PS00216">
    <property type="entry name" value="SUGAR_TRANSPORT_1"/>
    <property type="match status" value="1"/>
</dbReference>
<reference evidence="8" key="1">
    <citation type="journal article" date="2019" name="Int. J. Syst. Evol. Microbiol.">
        <title>The Global Catalogue of Microorganisms (GCM) 10K type strain sequencing project: providing services to taxonomists for standard genome sequencing and annotation.</title>
        <authorList>
            <consortium name="The Broad Institute Genomics Platform"/>
            <consortium name="The Broad Institute Genome Sequencing Center for Infectious Disease"/>
            <person name="Wu L."/>
            <person name="Ma J."/>
        </authorList>
    </citation>
    <scope>NUCLEOTIDE SEQUENCE [LARGE SCALE GENOMIC DNA]</scope>
    <source>
        <strain evidence="8">JCM 16898</strain>
    </source>
</reference>
<evidence type="ECO:0000259" key="6">
    <source>
        <dbReference type="PROSITE" id="PS50850"/>
    </source>
</evidence>
<dbReference type="InterPro" id="IPR036259">
    <property type="entry name" value="MFS_trans_sf"/>
</dbReference>
<dbReference type="RefSeq" id="WP_344859614.1">
    <property type="nucleotide sequence ID" value="NZ_BAAAZN010000005.1"/>
</dbReference>
<dbReference type="Gene3D" id="1.20.1250.20">
    <property type="entry name" value="MFS general substrate transporter like domains"/>
    <property type="match status" value="2"/>
</dbReference>
<sequence length="217" mass="22801">MVDGFDILVLSFAASGVAGQWTLTGSETGLPLSSGPAGMAVGSASVAPLADRIGRRPLTVACLELSTVGMVTRLPVLLAEYSPRRKRGTVIARYSMGLPLGGVLGGAIAALPAAEFGWRGRFVAGAVITALMLLWLAFLAMMAGFCFASSWMPRLPEQQRALGAAGPQRWGAAQPRGSGCHPGLQSACPDHLQPCADAVRISRRRRGRPLRPDPDPW</sequence>
<dbReference type="Pfam" id="PF07690">
    <property type="entry name" value="MFS_1"/>
    <property type="match status" value="1"/>
</dbReference>
<feature type="domain" description="Major facilitator superfamily (MFS) profile" evidence="6">
    <location>
        <begin position="1"/>
        <end position="217"/>
    </location>
</feature>
<comment type="subcellular location">
    <subcellularLocation>
        <location evidence="1">Cell membrane</location>
        <topology evidence="1">Multi-pass membrane protein</topology>
    </subcellularLocation>
</comment>
<comment type="caution">
    <text evidence="7">The sequence shown here is derived from an EMBL/GenBank/DDBJ whole genome shotgun (WGS) entry which is preliminary data.</text>
</comment>
<evidence type="ECO:0000256" key="4">
    <source>
        <dbReference type="ARBA" id="ARBA00023136"/>
    </source>
</evidence>
<keyword evidence="8" id="KW-1185">Reference proteome</keyword>
<name>A0ABP6W104_9PSEU</name>
<dbReference type="PANTHER" id="PTHR23508">
    <property type="entry name" value="CARBOXYLIC ACID TRANSPORTER PROTEIN HOMOLOG"/>
    <property type="match status" value="1"/>
</dbReference>
<dbReference type="InterPro" id="IPR020846">
    <property type="entry name" value="MFS_dom"/>
</dbReference>
<keyword evidence="4 5" id="KW-0472">Membrane</keyword>
<dbReference type="SUPFAM" id="SSF103473">
    <property type="entry name" value="MFS general substrate transporter"/>
    <property type="match status" value="1"/>
</dbReference>
<evidence type="ECO:0000256" key="5">
    <source>
        <dbReference type="SAM" id="Phobius"/>
    </source>
</evidence>
<organism evidence="7 8">
    <name type="scientific">Amycolatopsis ultiminotia</name>
    <dbReference type="NCBI Taxonomy" id="543629"/>
    <lineage>
        <taxon>Bacteria</taxon>
        <taxon>Bacillati</taxon>
        <taxon>Actinomycetota</taxon>
        <taxon>Actinomycetes</taxon>
        <taxon>Pseudonocardiales</taxon>
        <taxon>Pseudonocardiaceae</taxon>
        <taxon>Amycolatopsis</taxon>
    </lineage>
</organism>
<keyword evidence="3 5" id="KW-1133">Transmembrane helix</keyword>
<dbReference type="InterPro" id="IPR005829">
    <property type="entry name" value="Sugar_transporter_CS"/>
</dbReference>
<dbReference type="PANTHER" id="PTHR23508:SF10">
    <property type="entry name" value="CARBOXYLIC ACID TRANSPORTER PROTEIN HOMOLOG"/>
    <property type="match status" value="1"/>
</dbReference>
<evidence type="ECO:0000313" key="8">
    <source>
        <dbReference type="Proteomes" id="UP001500689"/>
    </source>
</evidence>
<evidence type="ECO:0000256" key="3">
    <source>
        <dbReference type="ARBA" id="ARBA00022989"/>
    </source>
</evidence>
<gene>
    <name evidence="7" type="ORF">GCM10022222_28360</name>
</gene>
<accession>A0ABP6W104</accession>
<dbReference type="Proteomes" id="UP001500689">
    <property type="component" value="Unassembled WGS sequence"/>
</dbReference>
<evidence type="ECO:0000313" key="7">
    <source>
        <dbReference type="EMBL" id="GAA3542993.1"/>
    </source>
</evidence>
<feature type="transmembrane region" description="Helical" evidence="5">
    <location>
        <begin position="91"/>
        <end position="111"/>
    </location>
</feature>
<protein>
    <recommendedName>
        <fullName evidence="6">Major facilitator superfamily (MFS) profile domain-containing protein</fullName>
    </recommendedName>
</protein>
<dbReference type="PROSITE" id="PS50850">
    <property type="entry name" value="MFS"/>
    <property type="match status" value="1"/>
</dbReference>
<dbReference type="InterPro" id="IPR011701">
    <property type="entry name" value="MFS"/>
</dbReference>
<keyword evidence="2 5" id="KW-0812">Transmembrane</keyword>
<proteinExistence type="predicted"/>
<evidence type="ECO:0000256" key="2">
    <source>
        <dbReference type="ARBA" id="ARBA00022692"/>
    </source>
</evidence>
<feature type="transmembrane region" description="Helical" evidence="5">
    <location>
        <begin position="123"/>
        <end position="148"/>
    </location>
</feature>